<dbReference type="AlphaFoldDB" id="A0A1R3VYF5"/>
<keyword evidence="2" id="KW-0560">Oxidoreductase</keyword>
<dbReference type="SMART" id="SM00822">
    <property type="entry name" value="PKS_KR"/>
    <property type="match status" value="1"/>
</dbReference>
<accession>A0A1R3VYF5</accession>
<evidence type="ECO:0000256" key="2">
    <source>
        <dbReference type="ARBA" id="ARBA00023002"/>
    </source>
</evidence>
<dbReference type="PANTHER" id="PTHR24321">
    <property type="entry name" value="DEHYDROGENASES, SHORT CHAIN"/>
    <property type="match status" value="1"/>
</dbReference>
<dbReference type="PANTHER" id="PTHR24321:SF8">
    <property type="entry name" value="ESTRADIOL 17-BETA-DEHYDROGENASE 8-RELATED"/>
    <property type="match status" value="1"/>
</dbReference>
<dbReference type="Pfam" id="PF13561">
    <property type="entry name" value="adh_short_C2"/>
    <property type="match status" value="1"/>
</dbReference>
<reference evidence="5 6" key="1">
    <citation type="submission" date="2017-01" db="EMBL/GenBank/DDBJ databases">
        <authorList>
            <person name="Mah S.A."/>
            <person name="Swanson W.J."/>
            <person name="Moy G.W."/>
            <person name="Vacquier V.D."/>
        </authorList>
    </citation>
    <scope>NUCLEOTIDE SEQUENCE [LARGE SCALE GENOMIC DNA]</scope>
    <source>
        <strain evidence="5 6">M9</strain>
    </source>
</reference>
<organism evidence="5 6">
    <name type="scientific">Ectothiorhodosinus mongolicus</name>
    <dbReference type="NCBI Taxonomy" id="233100"/>
    <lineage>
        <taxon>Bacteria</taxon>
        <taxon>Pseudomonadati</taxon>
        <taxon>Pseudomonadota</taxon>
        <taxon>Gammaproteobacteria</taxon>
        <taxon>Chromatiales</taxon>
        <taxon>Ectothiorhodospiraceae</taxon>
        <taxon>Ectothiorhodosinus</taxon>
    </lineage>
</organism>
<evidence type="ECO:0000256" key="1">
    <source>
        <dbReference type="ARBA" id="ARBA00006484"/>
    </source>
</evidence>
<sequence>MSDFSNKTIVITGAAGGIGDATARYLHARGANLLLTDVGTEGLEKIAAQLGERVAIQAVDVSSEADNEAMIARAEELFGHVHGIFLNAGIEGHVGPFETQTNEHWDKVFSVNVNGVRFGLKAAIPALRRAGGGSVVITASVAGVRGTNGLSPYVTSKHAIMGLMRCAAIEFSPEGIRVNCVNPGPVDNRMMRSIEDQANPGHGDEVKAGFINRLPLGRYVTNEEVASVAALLLSEESSGVTGSHYMVDSGFTAT</sequence>
<dbReference type="InterPro" id="IPR057326">
    <property type="entry name" value="KR_dom"/>
</dbReference>
<dbReference type="PRINTS" id="PR00081">
    <property type="entry name" value="GDHRDH"/>
</dbReference>
<protein>
    <submittedName>
        <fullName evidence="5">NAD(P)-dependent dehydrogenase, short-chain alcohol dehydrogenase family</fullName>
    </submittedName>
</protein>
<evidence type="ECO:0000313" key="5">
    <source>
        <dbReference type="EMBL" id="SIT70062.1"/>
    </source>
</evidence>
<dbReference type="Gene3D" id="3.40.50.720">
    <property type="entry name" value="NAD(P)-binding Rossmann-like Domain"/>
    <property type="match status" value="1"/>
</dbReference>
<dbReference type="SUPFAM" id="SSF51735">
    <property type="entry name" value="NAD(P)-binding Rossmann-fold domains"/>
    <property type="match status" value="1"/>
</dbReference>
<evidence type="ECO:0000256" key="3">
    <source>
        <dbReference type="ARBA" id="ARBA00023027"/>
    </source>
</evidence>
<name>A0A1R3VYF5_9GAMM</name>
<proteinExistence type="inferred from homology"/>
<evidence type="ECO:0000313" key="6">
    <source>
        <dbReference type="Proteomes" id="UP000223759"/>
    </source>
</evidence>
<evidence type="ECO:0000259" key="4">
    <source>
        <dbReference type="SMART" id="SM00822"/>
    </source>
</evidence>
<dbReference type="InterPro" id="IPR002347">
    <property type="entry name" value="SDR_fam"/>
</dbReference>
<dbReference type="RefSeq" id="WP_076755613.1">
    <property type="nucleotide sequence ID" value="NZ_CP023018.1"/>
</dbReference>
<dbReference type="PROSITE" id="PS00061">
    <property type="entry name" value="ADH_SHORT"/>
    <property type="match status" value="1"/>
</dbReference>
<dbReference type="InterPro" id="IPR036291">
    <property type="entry name" value="NAD(P)-bd_dom_sf"/>
</dbReference>
<dbReference type="OrthoDB" id="5801166at2"/>
<comment type="similarity">
    <text evidence="1">Belongs to the short-chain dehydrogenases/reductases (SDR) family.</text>
</comment>
<dbReference type="CDD" id="cd05233">
    <property type="entry name" value="SDR_c"/>
    <property type="match status" value="1"/>
</dbReference>
<dbReference type="FunFam" id="3.40.50.720:FF:000084">
    <property type="entry name" value="Short-chain dehydrogenase reductase"/>
    <property type="match status" value="1"/>
</dbReference>
<dbReference type="GO" id="GO:0016491">
    <property type="term" value="F:oxidoreductase activity"/>
    <property type="evidence" value="ECO:0007669"/>
    <property type="project" value="UniProtKB-KW"/>
</dbReference>
<feature type="domain" description="Ketoreductase" evidence="4">
    <location>
        <begin position="7"/>
        <end position="179"/>
    </location>
</feature>
<gene>
    <name evidence="5" type="ORF">SAMN05216526_1225</name>
</gene>
<keyword evidence="6" id="KW-1185">Reference proteome</keyword>
<dbReference type="STRING" id="233100.SAMN05216526_1225"/>
<dbReference type="Proteomes" id="UP000223759">
    <property type="component" value="Unassembled WGS sequence"/>
</dbReference>
<dbReference type="InterPro" id="IPR020904">
    <property type="entry name" value="Sc_DH/Rdtase_CS"/>
</dbReference>
<keyword evidence="3" id="KW-0520">NAD</keyword>
<dbReference type="EMBL" id="FTPK01000002">
    <property type="protein sequence ID" value="SIT70062.1"/>
    <property type="molecule type" value="Genomic_DNA"/>
</dbReference>